<dbReference type="InterPro" id="IPR035423">
    <property type="entry name" value="M60-like_N"/>
</dbReference>
<dbReference type="PROSITE" id="PS51723">
    <property type="entry name" value="PEPTIDASE_M60"/>
    <property type="match status" value="1"/>
</dbReference>
<evidence type="ECO:0000313" key="3">
    <source>
        <dbReference type="EMBL" id="TDG35014.1"/>
    </source>
</evidence>
<dbReference type="Gene3D" id="2.60.120.1250">
    <property type="entry name" value="Peptidase M60, enhancin-like domain 1"/>
    <property type="match status" value="1"/>
</dbReference>
<keyword evidence="1" id="KW-0732">Signal</keyword>
<keyword evidence="4" id="KW-1185">Reference proteome</keyword>
<feature type="chain" id="PRO_5020372218" description="Peptidase M60 domain-containing protein" evidence="1">
    <location>
        <begin position="20"/>
        <end position="767"/>
    </location>
</feature>
<dbReference type="InterPro" id="IPR051244">
    <property type="entry name" value="TCAF"/>
</dbReference>
<evidence type="ECO:0000256" key="1">
    <source>
        <dbReference type="SAM" id="SignalP"/>
    </source>
</evidence>
<dbReference type="InterPro" id="IPR031161">
    <property type="entry name" value="Peptidase_M60_dom"/>
</dbReference>
<protein>
    <recommendedName>
        <fullName evidence="2">Peptidase M60 domain-containing protein</fullName>
    </recommendedName>
</protein>
<dbReference type="SMART" id="SM01276">
    <property type="entry name" value="M60-like"/>
    <property type="match status" value="1"/>
</dbReference>
<organism evidence="3 4">
    <name type="scientific">Pedobacter changchengzhani</name>
    <dbReference type="NCBI Taxonomy" id="2529274"/>
    <lineage>
        <taxon>Bacteria</taxon>
        <taxon>Pseudomonadati</taxon>
        <taxon>Bacteroidota</taxon>
        <taxon>Sphingobacteriia</taxon>
        <taxon>Sphingobacteriales</taxon>
        <taxon>Sphingobacteriaceae</taxon>
        <taxon>Pedobacter</taxon>
    </lineage>
</organism>
<dbReference type="GO" id="GO:0090314">
    <property type="term" value="P:positive regulation of protein targeting to membrane"/>
    <property type="evidence" value="ECO:0007669"/>
    <property type="project" value="TreeGrafter"/>
</dbReference>
<dbReference type="PANTHER" id="PTHR15730">
    <property type="entry name" value="EXPERIMENTAL AUTOIMMUNE PROSTATITIS ANTIGEN 2-RELATED"/>
    <property type="match status" value="1"/>
</dbReference>
<evidence type="ECO:0000259" key="2">
    <source>
        <dbReference type="PROSITE" id="PS51723"/>
    </source>
</evidence>
<sequence>MKFKIFCTFILIISCQALFAQQDYTKILLKNVVQLPLPDSGSYVSIFFTSNEKPQILATAKFSGDIPLYGSVIMASTLDKGKIIAFGSSAYLKENLISNTSVSQLLQNCINWQTNNKKKPKLVIYKNENSALQNFLKKNRLKANVIKNFKLLKKADVVFLNDDVVDSSERKLLENYLRAGGNLIFASPYNEIFKNRDTTNSYTDELIKINDVLEKSGIFNAYTLLSSSAKNNMLSTNEKPFYLHINTIISELANPAHKEDDEYQKQYYIMPTIAMSLFSNTYDSPLINKIKSTFKTTDSLINPTPEHPIDVSTIYKRWRYYFSTYIYQRQHNKNEQPNFVFPASKIFPGEVADSTKRSNEKLSISIQVGSQGLSEPNPVYYRLHSTGFYVQAGGEVKIILNKTYLPLKLKAQIGIHSDDLLSTDITSLTRMGIDLTKTFEITSDTTMIASPYGGLLYINIPDTTKLKSLTLKVNGIVKAPYFKLNEVTDQAWKSIRNNPAPWAELATDNIILTVPSYRIRNLQNPSALMKFWNEVMDADADLAIIDRKRTHPERVIVDRQVAYGYMFTQSNKIVVPDDESCEWMLDEKLIREKGSWGLFHELGHRHQFWGLDMDEVGEVTCNLYSMYIFDKVLKKGIYNHENISNKEAVLKRVKNYLDNKPDFKKWGEDPFTALCMYIQIIENFGWKPILDANEIYRKIDPKTYNYENALSNQQRIDLWFTTICKTTNSNLSSFFEVWKIPISDVAKAETSGYKKWFPNELGSYLSH</sequence>
<accession>A0A4R5MHL4</accession>
<dbReference type="GO" id="GO:0005886">
    <property type="term" value="C:plasma membrane"/>
    <property type="evidence" value="ECO:0007669"/>
    <property type="project" value="TreeGrafter"/>
</dbReference>
<dbReference type="AlphaFoldDB" id="A0A4R5MHL4"/>
<dbReference type="PROSITE" id="PS51257">
    <property type="entry name" value="PROKAR_LIPOPROTEIN"/>
    <property type="match status" value="1"/>
</dbReference>
<dbReference type="Gene3D" id="3.40.390.80">
    <property type="entry name" value="Peptidase M60, enhancin-like domain 2"/>
    <property type="match status" value="1"/>
</dbReference>
<feature type="signal peptide" evidence="1">
    <location>
        <begin position="1"/>
        <end position="19"/>
    </location>
</feature>
<feature type="domain" description="Peptidase M60" evidence="2">
    <location>
        <begin position="381"/>
        <end position="685"/>
    </location>
</feature>
<gene>
    <name evidence="3" type="ORF">EZJ43_15715</name>
</gene>
<dbReference type="GO" id="GO:0044325">
    <property type="term" value="F:transmembrane transporter binding"/>
    <property type="evidence" value="ECO:0007669"/>
    <property type="project" value="TreeGrafter"/>
</dbReference>
<dbReference type="Gene3D" id="1.10.390.30">
    <property type="entry name" value="Peptidase M60, enhancin-like domain 3"/>
    <property type="match status" value="1"/>
</dbReference>
<evidence type="ECO:0000313" key="4">
    <source>
        <dbReference type="Proteomes" id="UP000295668"/>
    </source>
</evidence>
<dbReference type="Proteomes" id="UP000295668">
    <property type="component" value="Unassembled WGS sequence"/>
</dbReference>
<comment type="caution">
    <text evidence="3">The sequence shown here is derived from an EMBL/GenBank/DDBJ whole genome shotgun (WGS) entry which is preliminary data.</text>
</comment>
<proteinExistence type="predicted"/>
<dbReference type="PANTHER" id="PTHR15730:SF5">
    <property type="entry name" value="SI:CH211-210B2.2-RELATED"/>
    <property type="match status" value="1"/>
</dbReference>
<dbReference type="RefSeq" id="WP_133263671.1">
    <property type="nucleotide sequence ID" value="NZ_SJCY01000014.1"/>
</dbReference>
<dbReference type="OrthoDB" id="606623at2"/>
<dbReference type="Pfam" id="PF17291">
    <property type="entry name" value="M60-like_N"/>
    <property type="match status" value="1"/>
</dbReference>
<dbReference type="Pfam" id="PF13402">
    <property type="entry name" value="Peptidase_M60"/>
    <property type="match status" value="1"/>
</dbReference>
<reference evidence="3 4" key="1">
    <citation type="submission" date="2019-02" db="EMBL/GenBank/DDBJ databases">
        <title>Pedobacter sp. nov., a novel speices isolated from soil of pinguins habitat in Antarcitica.</title>
        <authorList>
            <person name="He R.-H."/>
        </authorList>
    </citation>
    <scope>NUCLEOTIDE SEQUENCE [LARGE SCALE GENOMIC DNA]</scope>
    <source>
        <strain evidence="3 4">E01020</strain>
    </source>
</reference>
<dbReference type="EMBL" id="SJCY01000014">
    <property type="protein sequence ID" value="TDG35014.1"/>
    <property type="molecule type" value="Genomic_DNA"/>
</dbReference>
<name>A0A4R5MHL4_9SPHI</name>
<dbReference type="InterPro" id="IPR042279">
    <property type="entry name" value="Pep_M60_3"/>
</dbReference>